<dbReference type="EMBL" id="CP137578">
    <property type="protein sequence ID" value="WOX27211.1"/>
    <property type="molecule type" value="Genomic_DNA"/>
</dbReference>
<dbReference type="AlphaFoldDB" id="A0A8I2H1S2"/>
<feature type="signal peptide" evidence="1">
    <location>
        <begin position="1"/>
        <end position="20"/>
    </location>
</feature>
<evidence type="ECO:0000313" key="4">
    <source>
        <dbReference type="Proteomes" id="UP000646877"/>
    </source>
</evidence>
<proteinExistence type="predicted"/>
<feature type="chain" id="PRO_5034915517" description="Haemolysin activator HlyB C-terminal domain-containing protein" evidence="1">
    <location>
        <begin position="21"/>
        <end position="552"/>
    </location>
</feature>
<name>A0A8I2H1S2_9GAMM</name>
<evidence type="ECO:0000256" key="1">
    <source>
        <dbReference type="SAM" id="SignalP"/>
    </source>
</evidence>
<evidence type="ECO:0000313" key="3">
    <source>
        <dbReference type="EMBL" id="WOX27211.1"/>
    </source>
</evidence>
<keyword evidence="5" id="KW-1185">Reference proteome</keyword>
<evidence type="ECO:0000313" key="5">
    <source>
        <dbReference type="Proteomes" id="UP001304419"/>
    </source>
</evidence>
<dbReference type="Proteomes" id="UP001304419">
    <property type="component" value="Chromosome 1"/>
</dbReference>
<keyword evidence="1" id="KW-0732">Signal</keyword>
<protein>
    <recommendedName>
        <fullName evidence="6">Haemolysin activator HlyB C-terminal domain-containing protein</fullName>
    </recommendedName>
</protein>
<sequence>MPAKTVAVFVLVTSITPAFAGDPFSIDSLCNNNAEHSNKMARQTDKASQEKNIKIESIEINSNPIFNPDDPETTSFHDFVNWLHIETRDATIASQLPFQAGDLVSEADILEAERILRAKKYIREAKINYAKPCSSAEPQKISVQTWDTWSLLPSVNFGRSSGNNKLSLGFKEENLLGYGVRASVKYKSDHERSGYHSVLQMPAPWQPHAMITVQADDYDDGQIFMTDIYQPFYQRSSSLLYRAYINAQDQTTSIYHNGQTESQFRYNGTSAQFAYGRLWQQTNTTTLRWIAGVDYQDVSYDEPNLAIRDNLYDFKLLAPWISLQYIEDNYIVLQDVDLINHSEDFNLGWSLAAKAGIDTEADGVGSIWEFSANKAWLFNDDVLYRFKASTNAQIGTQQGDRVWSTLAAKVNYRWSDSFAFYADVIAAWQNKEFAERPLALGGEEGLRGFPQSYQQGTQTVKSSFELRMYPNINIYQLVDLGFVGFVDMGKASGNIQHPNISNKMLGSVGLGVRLYSARSSNENVVHIDFTKPLSNYPEVDSWELGLSVETHF</sequence>
<dbReference type="RefSeq" id="WP_130126150.1">
    <property type="nucleotide sequence ID" value="NZ_CBCSDF010000008.1"/>
</dbReference>
<reference evidence="2" key="1">
    <citation type="submission" date="2019-10" db="EMBL/GenBank/DDBJ databases">
        <authorList>
            <person name="Paulsen S."/>
        </authorList>
    </citation>
    <scope>NUCLEOTIDE SEQUENCE</scope>
    <source>
        <strain evidence="2">LMG 19692</strain>
    </source>
</reference>
<organism evidence="2 4">
    <name type="scientific">Pseudoalteromonas maricaloris</name>
    <dbReference type="NCBI Taxonomy" id="184924"/>
    <lineage>
        <taxon>Bacteria</taxon>
        <taxon>Pseudomonadati</taxon>
        <taxon>Pseudomonadota</taxon>
        <taxon>Gammaproteobacteria</taxon>
        <taxon>Alteromonadales</taxon>
        <taxon>Pseudoalteromonadaceae</taxon>
        <taxon>Pseudoalteromonas</taxon>
    </lineage>
</organism>
<evidence type="ECO:0008006" key="6">
    <source>
        <dbReference type="Google" id="ProtNLM"/>
    </source>
</evidence>
<gene>
    <name evidence="2" type="ORF">F9Y85_02510</name>
    <name evidence="3" type="ORF">R5H13_11050</name>
</gene>
<reference evidence="3 5" key="2">
    <citation type="submission" date="2023-10" db="EMBL/GenBank/DDBJ databases">
        <title>To unveil natural product biosynthetic capacity in Pseudoalteromonas.</title>
        <authorList>
            <person name="Wang J."/>
        </authorList>
    </citation>
    <scope>NUCLEOTIDE SEQUENCE [LARGE SCALE GENOMIC DNA]</scope>
    <source>
        <strain evidence="3 5">DSM 15914</strain>
    </source>
</reference>
<accession>A0A8I2H1S2</accession>
<dbReference type="Proteomes" id="UP000646877">
    <property type="component" value="Unassembled WGS sequence"/>
</dbReference>
<evidence type="ECO:0000313" key="2">
    <source>
        <dbReference type="EMBL" id="NLR20207.1"/>
    </source>
</evidence>
<dbReference type="EMBL" id="WEIA01000001">
    <property type="protein sequence ID" value="NLR20207.1"/>
    <property type="molecule type" value="Genomic_DNA"/>
</dbReference>